<dbReference type="Proteomes" id="UP000290289">
    <property type="component" value="Chromosome 7"/>
</dbReference>
<dbReference type="EMBL" id="RDQH01000333">
    <property type="protein sequence ID" value="RXH93061.1"/>
    <property type="molecule type" value="Genomic_DNA"/>
</dbReference>
<name>A0A498JI20_MALDO</name>
<evidence type="ECO:0000313" key="2">
    <source>
        <dbReference type="EMBL" id="RXH93061.1"/>
    </source>
</evidence>
<gene>
    <name evidence="2" type="ORF">DVH24_013637</name>
</gene>
<comment type="caution">
    <text evidence="2">The sequence shown here is derived from an EMBL/GenBank/DDBJ whole genome shotgun (WGS) entry which is preliminary data.</text>
</comment>
<feature type="compositionally biased region" description="Basic residues" evidence="1">
    <location>
        <begin position="1"/>
        <end position="13"/>
    </location>
</feature>
<evidence type="ECO:0000313" key="3">
    <source>
        <dbReference type="Proteomes" id="UP000290289"/>
    </source>
</evidence>
<proteinExistence type="predicted"/>
<evidence type="ECO:0000256" key="1">
    <source>
        <dbReference type="SAM" id="MobiDB-lite"/>
    </source>
</evidence>
<feature type="region of interest" description="Disordered" evidence="1">
    <location>
        <begin position="1"/>
        <end position="75"/>
    </location>
</feature>
<keyword evidence="3" id="KW-1185">Reference proteome</keyword>
<organism evidence="2 3">
    <name type="scientific">Malus domestica</name>
    <name type="common">Apple</name>
    <name type="synonym">Pyrus malus</name>
    <dbReference type="NCBI Taxonomy" id="3750"/>
    <lineage>
        <taxon>Eukaryota</taxon>
        <taxon>Viridiplantae</taxon>
        <taxon>Streptophyta</taxon>
        <taxon>Embryophyta</taxon>
        <taxon>Tracheophyta</taxon>
        <taxon>Spermatophyta</taxon>
        <taxon>Magnoliopsida</taxon>
        <taxon>eudicotyledons</taxon>
        <taxon>Gunneridae</taxon>
        <taxon>Pentapetalae</taxon>
        <taxon>rosids</taxon>
        <taxon>fabids</taxon>
        <taxon>Rosales</taxon>
        <taxon>Rosaceae</taxon>
        <taxon>Amygdaloideae</taxon>
        <taxon>Maleae</taxon>
        <taxon>Malus</taxon>
    </lineage>
</organism>
<sequence>MMMKKYVKLHKCKLQQDQESSQRPMLMEDHHHHHHQRRSHRETNIDVVVGDDKEVVGPHTPRSTKLMDAMRNLFE</sequence>
<reference evidence="2 3" key="1">
    <citation type="submission" date="2018-10" db="EMBL/GenBank/DDBJ databases">
        <title>A high-quality apple genome assembly.</title>
        <authorList>
            <person name="Hu J."/>
        </authorList>
    </citation>
    <scope>NUCLEOTIDE SEQUENCE [LARGE SCALE GENOMIC DNA]</scope>
    <source>
        <strain evidence="3">cv. HFTH1</strain>
        <tissue evidence="2">Young leaf</tissue>
    </source>
</reference>
<feature type="compositionally biased region" description="Basic residues" evidence="1">
    <location>
        <begin position="31"/>
        <end position="40"/>
    </location>
</feature>
<dbReference type="AlphaFoldDB" id="A0A498JI20"/>
<protein>
    <submittedName>
        <fullName evidence="2">Uncharacterized protein</fullName>
    </submittedName>
</protein>
<accession>A0A498JI20</accession>